<protein>
    <submittedName>
        <fullName evidence="2">Beige/BEACH domain-containing protein</fullName>
    </submittedName>
</protein>
<dbReference type="PROSITE" id="PS50197">
    <property type="entry name" value="BEACH"/>
    <property type="match status" value="1"/>
</dbReference>
<dbReference type="InterPro" id="IPR036372">
    <property type="entry name" value="BEACH_dom_sf"/>
</dbReference>
<dbReference type="InterPro" id="IPR000409">
    <property type="entry name" value="BEACH_dom"/>
</dbReference>
<dbReference type="PANTHER" id="PTHR13743:SF112">
    <property type="entry name" value="BEACH DOMAIN-CONTAINING PROTEIN"/>
    <property type="match status" value="1"/>
</dbReference>
<gene>
    <name evidence="2" type="ORF">SS50377_12283</name>
</gene>
<dbReference type="VEuPathDB" id="GiardiaDB:SS50377_23010"/>
<name>V6LSE4_9EUKA</name>
<dbReference type="Gene3D" id="1.10.1540.10">
    <property type="entry name" value="BEACH domain"/>
    <property type="match status" value="1"/>
</dbReference>
<accession>V6LSE4</accession>
<dbReference type="PANTHER" id="PTHR13743">
    <property type="entry name" value="BEIGE/BEACH-RELATED"/>
    <property type="match status" value="1"/>
</dbReference>
<dbReference type="InterPro" id="IPR050865">
    <property type="entry name" value="BEACH_Domain"/>
</dbReference>
<proteinExistence type="predicted"/>
<evidence type="ECO:0000313" key="2">
    <source>
        <dbReference type="EMBL" id="EST47592.1"/>
    </source>
</evidence>
<evidence type="ECO:0000259" key="1">
    <source>
        <dbReference type="PROSITE" id="PS50197"/>
    </source>
</evidence>
<dbReference type="SUPFAM" id="SSF81837">
    <property type="entry name" value="BEACH domain"/>
    <property type="match status" value="1"/>
</dbReference>
<dbReference type="EMBL" id="KI546038">
    <property type="protein sequence ID" value="EST47592.1"/>
    <property type="molecule type" value="Genomic_DNA"/>
</dbReference>
<sequence>MLELVQYDSQSIQLVFNSQLDFDKFTQHSSFSKTFQEKKINVQQQIKQLMRSYKFQEISVFSFILSINYLAGRSYDDLYQYPIFPMISENRIYSEIIGKQCQDIVDKLEQKLKDNKESITEAKNSLFQTFYSHRAVASHFLFKVEPFTSIQRYLQNGVYDCYDRQFHSIQSQWDKIMTGKSLSELTPELFSTMEFYTNINNLDYNETYQFKQDGLIELDKVFYNLTKFRTQLETNQHINSWIQLIFGNQIPENTFPHFSKKQQYQSFSDPELLKSLFYGVEPDQVLEKLYIYERKVKINFQSKEGISANFQCQELPLPYFISPEIDQVLEIEEHNVKIYQLQKGAERILIWQVPTGSRAQFAKFLGPQEVLILAFNEFFLVTQNRIQPLHIDLPIKCFVQTESRRIFCLYQDCIYIYQVYDFNFRAQFVVQVEYYDQVYTFKNAWNGGLTSLFLRENRIFFQYFNSALRQVLNVELSRGCIYADFIYFYDFPRWIGTISKDGFQVLEFESLQVVYEISGAFVSFSQTGRREIGIKGPKDTIIVSM</sequence>
<dbReference type="Pfam" id="PF02138">
    <property type="entry name" value="Beach"/>
    <property type="match status" value="1"/>
</dbReference>
<feature type="domain" description="BEACH" evidence="1">
    <location>
        <begin position="38"/>
        <end position="327"/>
    </location>
</feature>
<organism evidence="2">
    <name type="scientific">Spironucleus salmonicida</name>
    <dbReference type="NCBI Taxonomy" id="348837"/>
    <lineage>
        <taxon>Eukaryota</taxon>
        <taxon>Metamonada</taxon>
        <taxon>Diplomonadida</taxon>
        <taxon>Hexamitidae</taxon>
        <taxon>Hexamitinae</taxon>
        <taxon>Spironucleus</taxon>
    </lineage>
</organism>
<dbReference type="SMART" id="SM01026">
    <property type="entry name" value="Beach"/>
    <property type="match status" value="1"/>
</dbReference>
<dbReference type="AlphaFoldDB" id="V6LSE4"/>
<reference evidence="2" key="1">
    <citation type="journal article" date="2014" name="PLoS Genet.">
        <title>The Genome of Spironucleus salmonicida Highlights a Fish Pathogen Adapted to Fluctuating Environments.</title>
        <authorList>
            <person name="Xu F."/>
            <person name="Jerlstrom-Hultqvist J."/>
            <person name="Einarsson E."/>
            <person name="Astvaldsson A."/>
            <person name="Svard S.G."/>
            <person name="Andersson J.O."/>
        </authorList>
    </citation>
    <scope>NUCLEOTIDE SEQUENCE</scope>
</reference>